<gene>
    <name evidence="3" type="ORF">Tsubulata_003435</name>
</gene>
<dbReference type="PANTHER" id="PTHR35502">
    <property type="entry name" value="PROTEIN MICROTUBULE BINDING PROTEIN 2C"/>
    <property type="match status" value="1"/>
</dbReference>
<sequence length="353" mass="39449">MYEQQHFVDSHDNNSNFGDSKSWLSGPADHRVSAASSHHARSQLAAHSSAGGGPPANLDPELLSELADLFPLIQTYMDQKPSSSFTRRGSMAYTKTPSRQSKKGGDAKGRNAGQSMHVKKKGEKDQGKVEFDNMSVLSSRASATEKELEELATLREQVEDLQKKLLEKDELLKSAEVSKNQMNDVHVKFNELKKQAAEKESLLKSTQLKLSDAKIKLADKQAALEKTQWEVMQSNRKVEKLQEELDSVQGDISSFTHVFESLTKNDCTKFAEDYDIKPCFLDHLLDNDNLDDMEMQRMEEAREAYLAAVAALKDKPDEESITAASSARLHLQSFVLRSNSMNGDKYFPNGMVS</sequence>
<dbReference type="Proteomes" id="UP001141552">
    <property type="component" value="Unassembled WGS sequence"/>
</dbReference>
<feature type="coiled-coil region" evidence="1">
    <location>
        <begin position="141"/>
        <end position="251"/>
    </location>
</feature>
<feature type="region of interest" description="Disordered" evidence="2">
    <location>
        <begin position="1"/>
        <end position="60"/>
    </location>
</feature>
<feature type="compositionally biased region" description="Polar residues" evidence="2">
    <location>
        <begin position="80"/>
        <end position="99"/>
    </location>
</feature>
<dbReference type="GO" id="GO:0008017">
    <property type="term" value="F:microtubule binding"/>
    <property type="evidence" value="ECO:0007669"/>
    <property type="project" value="InterPro"/>
</dbReference>
<keyword evidence="1" id="KW-0175">Coiled coil</keyword>
<evidence type="ECO:0000313" key="3">
    <source>
        <dbReference type="EMBL" id="KAJ4838111.1"/>
    </source>
</evidence>
<feature type="compositionally biased region" description="Basic and acidic residues" evidence="2">
    <location>
        <begin position="122"/>
        <end position="131"/>
    </location>
</feature>
<feature type="compositionally biased region" description="Low complexity" evidence="2">
    <location>
        <begin position="33"/>
        <end position="49"/>
    </location>
</feature>
<dbReference type="Gene3D" id="1.10.287.2610">
    <property type="match status" value="1"/>
</dbReference>
<dbReference type="PANTHER" id="PTHR35502:SF2">
    <property type="entry name" value="PROTEIN MICROTUBULE BINDING PROTEIN 2C"/>
    <property type="match status" value="1"/>
</dbReference>
<feature type="region of interest" description="Disordered" evidence="2">
    <location>
        <begin position="80"/>
        <end position="133"/>
    </location>
</feature>
<evidence type="ECO:0000256" key="2">
    <source>
        <dbReference type="SAM" id="MobiDB-lite"/>
    </source>
</evidence>
<feature type="compositionally biased region" description="Polar residues" evidence="2">
    <location>
        <begin position="13"/>
        <end position="23"/>
    </location>
</feature>
<comment type="caution">
    <text evidence="3">The sequence shown here is derived from an EMBL/GenBank/DDBJ whole genome shotgun (WGS) entry which is preliminary data.</text>
</comment>
<dbReference type="InterPro" id="IPR040289">
    <property type="entry name" value="MBP2C"/>
</dbReference>
<evidence type="ECO:0000256" key="1">
    <source>
        <dbReference type="SAM" id="Coils"/>
    </source>
</evidence>
<reference evidence="3" key="2">
    <citation type="journal article" date="2023" name="Plants (Basel)">
        <title>Annotation of the Turnera subulata (Passifloraceae) Draft Genome Reveals the S-Locus Evolved after the Divergence of Turneroideae from Passifloroideae in a Stepwise Manner.</title>
        <authorList>
            <person name="Henning P.M."/>
            <person name="Roalson E.H."/>
            <person name="Mir W."/>
            <person name="McCubbin A.G."/>
            <person name="Shore J.S."/>
        </authorList>
    </citation>
    <scope>NUCLEOTIDE SEQUENCE</scope>
    <source>
        <strain evidence="3">F60SS</strain>
    </source>
</reference>
<dbReference type="GO" id="GO:0010497">
    <property type="term" value="P:plasmodesmata-mediated intercellular transport"/>
    <property type="evidence" value="ECO:0007669"/>
    <property type="project" value="InterPro"/>
</dbReference>
<feature type="compositionally biased region" description="Basic and acidic residues" evidence="2">
    <location>
        <begin position="1"/>
        <end position="12"/>
    </location>
</feature>
<accession>A0A9Q0JCZ5</accession>
<dbReference type="OrthoDB" id="1915670at2759"/>
<dbReference type="AlphaFoldDB" id="A0A9Q0JCZ5"/>
<reference evidence="3" key="1">
    <citation type="submission" date="2022-02" db="EMBL/GenBank/DDBJ databases">
        <authorList>
            <person name="Henning P.M."/>
            <person name="McCubbin A.G."/>
            <person name="Shore J.S."/>
        </authorList>
    </citation>
    <scope>NUCLEOTIDE SEQUENCE</scope>
    <source>
        <strain evidence="3">F60SS</strain>
        <tissue evidence="3">Leaves</tissue>
    </source>
</reference>
<proteinExistence type="predicted"/>
<protein>
    <submittedName>
        <fullName evidence="3">Uncharacterized protein</fullName>
    </submittedName>
</protein>
<keyword evidence="4" id="KW-1185">Reference proteome</keyword>
<dbReference type="EMBL" id="JAKUCV010003650">
    <property type="protein sequence ID" value="KAJ4838111.1"/>
    <property type="molecule type" value="Genomic_DNA"/>
</dbReference>
<name>A0A9Q0JCZ5_9ROSI</name>
<organism evidence="3 4">
    <name type="scientific">Turnera subulata</name>
    <dbReference type="NCBI Taxonomy" id="218843"/>
    <lineage>
        <taxon>Eukaryota</taxon>
        <taxon>Viridiplantae</taxon>
        <taxon>Streptophyta</taxon>
        <taxon>Embryophyta</taxon>
        <taxon>Tracheophyta</taxon>
        <taxon>Spermatophyta</taxon>
        <taxon>Magnoliopsida</taxon>
        <taxon>eudicotyledons</taxon>
        <taxon>Gunneridae</taxon>
        <taxon>Pentapetalae</taxon>
        <taxon>rosids</taxon>
        <taxon>fabids</taxon>
        <taxon>Malpighiales</taxon>
        <taxon>Passifloraceae</taxon>
        <taxon>Turnera</taxon>
    </lineage>
</organism>
<evidence type="ECO:0000313" key="4">
    <source>
        <dbReference type="Proteomes" id="UP001141552"/>
    </source>
</evidence>